<evidence type="ECO:0000256" key="4">
    <source>
        <dbReference type="SAM" id="MobiDB-lite"/>
    </source>
</evidence>
<dbReference type="EMBL" id="NBSH01000008">
    <property type="protein sequence ID" value="ORX36376.1"/>
    <property type="molecule type" value="Genomic_DNA"/>
</dbReference>
<dbReference type="OrthoDB" id="9971853at2759"/>
<comment type="similarity">
    <text evidence="1">Belongs to the glycosyl hydrolase 5 (cellulase A) family.</text>
</comment>
<feature type="domain" description="Glycoside hydrolase family 5" evidence="5">
    <location>
        <begin position="79"/>
        <end position="143"/>
    </location>
</feature>
<dbReference type="Gene3D" id="3.20.20.80">
    <property type="entry name" value="Glycosidases"/>
    <property type="match status" value="2"/>
</dbReference>
<dbReference type="GO" id="GO:0000272">
    <property type="term" value="P:polysaccharide catabolic process"/>
    <property type="evidence" value="ECO:0007669"/>
    <property type="project" value="InterPro"/>
</dbReference>
<evidence type="ECO:0000313" key="8">
    <source>
        <dbReference type="Proteomes" id="UP000193218"/>
    </source>
</evidence>
<dbReference type="InterPro" id="IPR013780">
    <property type="entry name" value="Glyco_hydro_b"/>
</dbReference>
<sequence>MAPVPQLSPATGKQVPPSYIHTTGFHFRDNHGRALLLRGVNFCSSGKGQPSWRTEGFWDDAEAGKADFSNRPVNLDDGSADEHFARLKAWGYNFLRYVFTWEALEHEGPGKYDHEYIEYTIKVLKKCKEWGFKVFMDPHQDVWSRFSGGSGAPLWTLYACGIDPRGISATFSAFLHHEYPSREKPDPASFPSMIWATNYPRMVSLTVFTMFFAGKAYAPKCIIDGVNIQDWLQNHYLDAVAQLAKRIADEPDLLDDVVIGWDSMNEPGDGLVGRSDLSVVPKEERLKKGPMPSPFQGMRLAMGQPVEVDVWDFSQLGPKLSGKTVLDPKGTKLWLKPEDEETRGGGKWGWKRDPGWQLGTCVWAQHGVWDTSTSALLKRDYFRTHPTDPSRPVEFVPDFWRTHWVAYATRIRQYHPEAIQFIQPPVFAVPPHIPESLLLGRACVAPHYYDGLTLLTRHWNWFNADALGVIRHKYWSVYQSLKVGETAIRNSIQSQLGILKDDTRDVYGSYPTLMGEIGCPFDLDDRRAYGYVDGGQGEGDYSSQQKAWDCSLNAADGPNCLNWTLWTYCPDNSHEWGDNWNGEDLSIWSRDDLRGGQTVTTEGDSSSKVSSGATTRVESVTGSSHRSSTSSDSSRSSTGSTLAPGSRRTYSPKSITDGQGITPALILDGARVPAATCRPYPVKTVGTPDRIDFDIATTRFRFSVRVGSEDESTNEICTELYLPYVHYAASLAGFTASPSSSVNSSRVSLMNGSSARSKKSTTSSTSASESILPLQLNISIKVTKGTYSIEGQTLKWRYPVPTYGEETYSIEVTRKGGRLPRDSGYVPSRSRGLCPSCVIS</sequence>
<evidence type="ECO:0000313" key="7">
    <source>
        <dbReference type="EMBL" id="ORX36376.1"/>
    </source>
</evidence>
<dbReference type="InterPro" id="IPR052066">
    <property type="entry name" value="Glycosphingolipid_Hydrolases"/>
</dbReference>
<keyword evidence="2 7" id="KW-0378">Hydrolase</keyword>
<keyword evidence="3" id="KW-0326">Glycosidase</keyword>
<dbReference type="Gene3D" id="2.60.40.1180">
    <property type="entry name" value="Golgi alpha-mannosidase II"/>
    <property type="match status" value="1"/>
</dbReference>
<dbReference type="Pfam" id="PF18564">
    <property type="entry name" value="Glyco_hydro_5_C"/>
    <property type="match status" value="1"/>
</dbReference>
<dbReference type="AlphaFoldDB" id="A0A1Y1UFT8"/>
<feature type="region of interest" description="Disordered" evidence="4">
    <location>
        <begin position="736"/>
        <end position="766"/>
    </location>
</feature>
<feature type="compositionally biased region" description="Low complexity" evidence="4">
    <location>
        <begin position="737"/>
        <end position="748"/>
    </location>
</feature>
<dbReference type="PANTHER" id="PTHR31308">
    <property type="match status" value="1"/>
</dbReference>
<dbReference type="InterPro" id="IPR041036">
    <property type="entry name" value="GH5_C"/>
</dbReference>
<feature type="compositionally biased region" description="Polar residues" evidence="4">
    <location>
        <begin position="597"/>
        <end position="618"/>
    </location>
</feature>
<feature type="compositionally biased region" description="Polar residues" evidence="4">
    <location>
        <begin position="648"/>
        <end position="657"/>
    </location>
</feature>
<name>A0A1Y1UFT8_9TREE</name>
<proteinExistence type="inferred from homology"/>
<evidence type="ECO:0000256" key="3">
    <source>
        <dbReference type="ARBA" id="ARBA00023295"/>
    </source>
</evidence>
<dbReference type="Pfam" id="PF00150">
    <property type="entry name" value="Cellulase"/>
    <property type="match status" value="1"/>
</dbReference>
<dbReference type="InterPro" id="IPR001547">
    <property type="entry name" value="Glyco_hydro_5"/>
</dbReference>
<evidence type="ECO:0000256" key="1">
    <source>
        <dbReference type="ARBA" id="ARBA00005641"/>
    </source>
</evidence>
<feature type="compositionally biased region" description="Low complexity" evidence="4">
    <location>
        <begin position="619"/>
        <end position="641"/>
    </location>
</feature>
<dbReference type="RefSeq" id="XP_021870477.1">
    <property type="nucleotide sequence ID" value="XM_022013467.1"/>
</dbReference>
<protein>
    <submittedName>
        <fullName evidence="7">Putative cellulase like glycosyl hydrolase</fullName>
    </submittedName>
</protein>
<dbReference type="InParanoid" id="A0A1Y1UFT8"/>
<feature type="region of interest" description="Disordered" evidence="4">
    <location>
        <begin position="595"/>
        <end position="657"/>
    </location>
</feature>
<dbReference type="GO" id="GO:1904462">
    <property type="term" value="P:ergosteryl 3-beta-D-glucoside catabolic process"/>
    <property type="evidence" value="ECO:0007669"/>
    <property type="project" value="TreeGrafter"/>
</dbReference>
<keyword evidence="8" id="KW-1185">Reference proteome</keyword>
<evidence type="ECO:0000256" key="2">
    <source>
        <dbReference type="ARBA" id="ARBA00022801"/>
    </source>
</evidence>
<dbReference type="STRING" id="4999.A0A1Y1UFT8"/>
<organism evidence="7 8">
    <name type="scientific">Kockovaella imperatae</name>
    <dbReference type="NCBI Taxonomy" id="4999"/>
    <lineage>
        <taxon>Eukaryota</taxon>
        <taxon>Fungi</taxon>
        <taxon>Dikarya</taxon>
        <taxon>Basidiomycota</taxon>
        <taxon>Agaricomycotina</taxon>
        <taxon>Tremellomycetes</taxon>
        <taxon>Tremellales</taxon>
        <taxon>Cuniculitremaceae</taxon>
        <taxon>Kockovaella</taxon>
    </lineage>
</organism>
<dbReference type="InterPro" id="IPR017853">
    <property type="entry name" value="GH"/>
</dbReference>
<gene>
    <name evidence="7" type="ORF">BD324DRAFT_580824</name>
</gene>
<evidence type="ECO:0000259" key="6">
    <source>
        <dbReference type="Pfam" id="PF18564"/>
    </source>
</evidence>
<reference evidence="7 8" key="1">
    <citation type="submission" date="2017-03" db="EMBL/GenBank/DDBJ databases">
        <title>Widespread Adenine N6-methylation of Active Genes in Fungi.</title>
        <authorList>
            <consortium name="DOE Joint Genome Institute"/>
            <person name="Mondo S.J."/>
            <person name="Dannebaum R.O."/>
            <person name="Kuo R.C."/>
            <person name="Louie K.B."/>
            <person name="Bewick A.J."/>
            <person name="Labutti K."/>
            <person name="Haridas S."/>
            <person name="Kuo A."/>
            <person name="Salamov A."/>
            <person name="Ahrendt S.R."/>
            <person name="Lau R."/>
            <person name="Bowen B.P."/>
            <person name="Lipzen A."/>
            <person name="Sullivan W."/>
            <person name="Andreopoulos W.B."/>
            <person name="Clum A."/>
            <person name="Lindquist E."/>
            <person name="Daum C."/>
            <person name="Northen T.R."/>
            <person name="Ramamoorthy G."/>
            <person name="Schmitz R.J."/>
            <person name="Gryganskyi A."/>
            <person name="Culley D."/>
            <person name="Magnuson J."/>
            <person name="James T.Y."/>
            <person name="O'Malley M.A."/>
            <person name="Stajich J.E."/>
            <person name="Spatafora J.W."/>
            <person name="Visel A."/>
            <person name="Grigoriev I.V."/>
        </authorList>
    </citation>
    <scope>NUCLEOTIDE SEQUENCE [LARGE SCALE GENOMIC DNA]</scope>
    <source>
        <strain evidence="7 8">NRRL Y-17943</strain>
    </source>
</reference>
<dbReference type="FunFam" id="3.20.20.80:FF:000122">
    <property type="entry name" value="Glycoside hydrolase"/>
    <property type="match status" value="1"/>
</dbReference>
<evidence type="ECO:0000259" key="5">
    <source>
        <dbReference type="Pfam" id="PF00150"/>
    </source>
</evidence>
<dbReference type="GO" id="GO:0050295">
    <property type="term" value="F:steryl-beta-glucosidase activity"/>
    <property type="evidence" value="ECO:0007669"/>
    <property type="project" value="TreeGrafter"/>
</dbReference>
<accession>A0A1Y1UFT8</accession>
<comment type="caution">
    <text evidence="7">The sequence shown here is derived from an EMBL/GenBank/DDBJ whole genome shotgun (WGS) entry which is preliminary data.</text>
</comment>
<dbReference type="PANTHER" id="PTHR31308:SF6">
    <property type="entry name" value="GLYCOSIDE HYDROLASE FAMILY 5 C-TERMINAL DOMAIN-CONTAINING PROTEIN"/>
    <property type="match status" value="1"/>
</dbReference>
<dbReference type="Proteomes" id="UP000193218">
    <property type="component" value="Unassembled WGS sequence"/>
</dbReference>
<dbReference type="SUPFAM" id="SSF51445">
    <property type="entry name" value="(Trans)glycosidases"/>
    <property type="match status" value="1"/>
</dbReference>
<dbReference type="GeneID" id="33555275"/>
<feature type="domain" description="Glycoside hydrolase family 5 C-terminal" evidence="6">
    <location>
        <begin position="678"/>
        <end position="729"/>
    </location>
</feature>